<evidence type="ECO:0000313" key="7">
    <source>
        <dbReference type="Proteomes" id="UP001383192"/>
    </source>
</evidence>
<sequence length="224" mass="25134">MTPTSIPPSSAAGSFTQNQTQIPLSLPDQRLVIQLARNLATRFFQQKQEAELERRKSQLRDGVSCWMPRVDVFDDPDSDSIVALFELPGVRREDAKVNVADGKLIVEGERVMRFKRSCRPSGGWVENSQNTTGNDGSTINPSPLQVPRSIAELRYGRFRREFNLPEGINPSHVHVLLENGMLHVQWPRRMPTTTRVTSPKRSLSTEESAPSRKRRKSSDGGTAV</sequence>
<dbReference type="Gene3D" id="2.60.40.790">
    <property type="match status" value="1"/>
</dbReference>
<name>A0AAW0CD70_9AGAR</name>
<feature type="region of interest" description="Disordered" evidence="4">
    <location>
        <begin position="188"/>
        <end position="224"/>
    </location>
</feature>
<dbReference type="InterPro" id="IPR008978">
    <property type="entry name" value="HSP20-like_chaperone"/>
</dbReference>
<dbReference type="InterPro" id="IPR002068">
    <property type="entry name" value="A-crystallin/Hsp20_dom"/>
</dbReference>
<evidence type="ECO:0000313" key="6">
    <source>
        <dbReference type="EMBL" id="KAK7037420.1"/>
    </source>
</evidence>
<evidence type="ECO:0000256" key="2">
    <source>
        <dbReference type="PROSITE-ProRule" id="PRU00285"/>
    </source>
</evidence>
<dbReference type="AlphaFoldDB" id="A0AAW0CD70"/>
<feature type="region of interest" description="Disordered" evidence="4">
    <location>
        <begin position="119"/>
        <end position="144"/>
    </location>
</feature>
<accession>A0AAW0CD70</accession>
<gene>
    <name evidence="6" type="ORF">VNI00_011170</name>
</gene>
<dbReference type="PANTHER" id="PTHR11527">
    <property type="entry name" value="HEAT-SHOCK PROTEIN 20 FAMILY MEMBER"/>
    <property type="match status" value="1"/>
</dbReference>
<dbReference type="Proteomes" id="UP001383192">
    <property type="component" value="Unassembled WGS sequence"/>
</dbReference>
<dbReference type="EMBL" id="JAYKXP010000047">
    <property type="protein sequence ID" value="KAK7037420.1"/>
    <property type="molecule type" value="Genomic_DNA"/>
</dbReference>
<proteinExistence type="inferred from homology"/>
<keyword evidence="7" id="KW-1185">Reference proteome</keyword>
<evidence type="ECO:0000256" key="4">
    <source>
        <dbReference type="SAM" id="MobiDB-lite"/>
    </source>
</evidence>
<evidence type="ECO:0000256" key="3">
    <source>
        <dbReference type="RuleBase" id="RU003616"/>
    </source>
</evidence>
<feature type="compositionally biased region" description="Polar residues" evidence="4">
    <location>
        <begin position="191"/>
        <end position="208"/>
    </location>
</feature>
<keyword evidence="1" id="KW-0346">Stress response</keyword>
<comment type="similarity">
    <text evidence="2 3">Belongs to the small heat shock protein (HSP20) family.</text>
</comment>
<dbReference type="Pfam" id="PF00011">
    <property type="entry name" value="HSP20"/>
    <property type="match status" value="1"/>
</dbReference>
<reference evidence="6 7" key="1">
    <citation type="submission" date="2024-01" db="EMBL/GenBank/DDBJ databases">
        <title>A draft genome for a cacao thread blight-causing isolate of Paramarasmius palmivorus.</title>
        <authorList>
            <person name="Baruah I.K."/>
            <person name="Bukari Y."/>
            <person name="Amoako-Attah I."/>
            <person name="Meinhardt L.W."/>
            <person name="Bailey B.A."/>
            <person name="Cohen S.P."/>
        </authorList>
    </citation>
    <scope>NUCLEOTIDE SEQUENCE [LARGE SCALE GENOMIC DNA]</scope>
    <source>
        <strain evidence="6 7">GH-12</strain>
    </source>
</reference>
<feature type="domain" description="SHSP" evidence="5">
    <location>
        <begin position="61"/>
        <end position="206"/>
    </location>
</feature>
<evidence type="ECO:0000259" key="5">
    <source>
        <dbReference type="PROSITE" id="PS01031"/>
    </source>
</evidence>
<dbReference type="InterPro" id="IPR031107">
    <property type="entry name" value="Small_HSP"/>
</dbReference>
<evidence type="ECO:0000256" key="1">
    <source>
        <dbReference type="ARBA" id="ARBA00023016"/>
    </source>
</evidence>
<dbReference type="CDD" id="cd06464">
    <property type="entry name" value="ACD_sHsps-like"/>
    <property type="match status" value="1"/>
</dbReference>
<dbReference type="SUPFAM" id="SSF49764">
    <property type="entry name" value="HSP20-like chaperones"/>
    <property type="match status" value="1"/>
</dbReference>
<dbReference type="PROSITE" id="PS01031">
    <property type="entry name" value="SHSP"/>
    <property type="match status" value="1"/>
</dbReference>
<protein>
    <recommendedName>
        <fullName evidence="5">SHSP domain-containing protein</fullName>
    </recommendedName>
</protein>
<comment type="caution">
    <text evidence="6">The sequence shown here is derived from an EMBL/GenBank/DDBJ whole genome shotgun (WGS) entry which is preliminary data.</text>
</comment>
<feature type="compositionally biased region" description="Polar residues" evidence="4">
    <location>
        <begin position="126"/>
        <end position="143"/>
    </location>
</feature>
<organism evidence="6 7">
    <name type="scientific">Paramarasmius palmivorus</name>
    <dbReference type="NCBI Taxonomy" id="297713"/>
    <lineage>
        <taxon>Eukaryota</taxon>
        <taxon>Fungi</taxon>
        <taxon>Dikarya</taxon>
        <taxon>Basidiomycota</taxon>
        <taxon>Agaricomycotina</taxon>
        <taxon>Agaricomycetes</taxon>
        <taxon>Agaricomycetidae</taxon>
        <taxon>Agaricales</taxon>
        <taxon>Marasmiineae</taxon>
        <taxon>Marasmiaceae</taxon>
        <taxon>Paramarasmius</taxon>
    </lineage>
</organism>